<feature type="transmembrane region" description="Helical" evidence="2">
    <location>
        <begin position="97"/>
        <end position="115"/>
    </location>
</feature>
<evidence type="ECO:0000313" key="4">
    <source>
        <dbReference type="Proteomes" id="UP000267430"/>
    </source>
</evidence>
<protein>
    <submittedName>
        <fullName evidence="3">Uncharacterized protein</fullName>
    </submittedName>
</protein>
<dbReference type="RefSeq" id="WP_126865320.1">
    <property type="nucleotide sequence ID" value="NZ_JAUSTX010000002.1"/>
</dbReference>
<organism evidence="3 4">
    <name type="scientific">Peribacillus cavernae</name>
    <dbReference type="NCBI Taxonomy" id="1674310"/>
    <lineage>
        <taxon>Bacteria</taxon>
        <taxon>Bacillati</taxon>
        <taxon>Bacillota</taxon>
        <taxon>Bacilli</taxon>
        <taxon>Bacillales</taxon>
        <taxon>Bacillaceae</taxon>
        <taxon>Peribacillus</taxon>
    </lineage>
</organism>
<sequence>MEKMEIKDLPQVDDWRRKWSFRVYVWGIVGIIILGLWNLVTIAEDGANRQEKMENTPASNETELVPSKSKSKSSPTLTELVIQPIAQSPKFQVIFEYLFYLLLWLLLWLLIPSAFQRLTRFKLFNLEFELDRNQHEVIHVIDQQMRKFKFLTYLMKDENKDVLKTSFDPYLPRFKEALEFTLSKMQSFYLSEWDQHLSFDVMTVEEFETKNFPAAVRKSIDLVDKYQIGVPINKENPEVVHHKNYLVYTASEEENIYTNRAEVIKYVIIISSYRTEFNENDGYLLAGITSLVSELHKRAWENLGLTKLQQKLISEE</sequence>
<evidence type="ECO:0000256" key="1">
    <source>
        <dbReference type="SAM" id="MobiDB-lite"/>
    </source>
</evidence>
<dbReference type="EMBL" id="RYZZ01000017">
    <property type="protein sequence ID" value="RUQ28213.1"/>
    <property type="molecule type" value="Genomic_DNA"/>
</dbReference>
<feature type="transmembrane region" description="Helical" evidence="2">
    <location>
        <begin position="21"/>
        <end position="40"/>
    </location>
</feature>
<accession>A0A433HJ76</accession>
<feature type="region of interest" description="Disordered" evidence="1">
    <location>
        <begin position="50"/>
        <end position="72"/>
    </location>
</feature>
<keyword evidence="2" id="KW-0472">Membrane</keyword>
<keyword evidence="2" id="KW-1133">Transmembrane helix</keyword>
<name>A0A433HJ76_9BACI</name>
<proteinExistence type="predicted"/>
<keyword evidence="2" id="KW-0812">Transmembrane</keyword>
<dbReference type="AlphaFoldDB" id="A0A433HJ76"/>
<reference evidence="3 4" key="1">
    <citation type="submission" date="2018-12" db="EMBL/GenBank/DDBJ databases">
        <title>Bacillus chawlae sp. nov., Bacillus glennii sp. nov., and Bacillus saganii sp. nov. Isolated from the Vehicle Assembly Building at Kennedy Space Center where the Viking Spacecraft were Assembled.</title>
        <authorList>
            <person name="Seuylemezian A."/>
            <person name="Vaishampayan P."/>
        </authorList>
    </citation>
    <scope>NUCLEOTIDE SEQUENCE [LARGE SCALE GENOMIC DNA]</scope>
    <source>
        <strain evidence="3 4">L5</strain>
    </source>
</reference>
<comment type="caution">
    <text evidence="3">The sequence shown here is derived from an EMBL/GenBank/DDBJ whole genome shotgun (WGS) entry which is preliminary data.</text>
</comment>
<dbReference type="OrthoDB" id="2926337at2"/>
<evidence type="ECO:0000256" key="2">
    <source>
        <dbReference type="SAM" id="Phobius"/>
    </source>
</evidence>
<evidence type="ECO:0000313" key="3">
    <source>
        <dbReference type="EMBL" id="RUQ28213.1"/>
    </source>
</evidence>
<dbReference type="Proteomes" id="UP000267430">
    <property type="component" value="Unassembled WGS sequence"/>
</dbReference>
<keyword evidence="4" id="KW-1185">Reference proteome</keyword>
<gene>
    <name evidence="3" type="ORF">ELQ35_13335</name>
</gene>